<evidence type="ECO:0000256" key="3">
    <source>
        <dbReference type="SAM" id="MobiDB-lite"/>
    </source>
</evidence>
<keyword evidence="4" id="KW-0732">Signal</keyword>
<reference evidence="5 6" key="1">
    <citation type="journal article" date="2021" name="J. Hered.">
        <title>A chromosome-level genome assembly of the parasitoid wasp, Cotesia glomerata (Hymenoptera: Braconidae).</title>
        <authorList>
            <person name="Pinto B.J."/>
            <person name="Weis J.J."/>
            <person name="Gamble T."/>
            <person name="Ode P.J."/>
            <person name="Paul R."/>
            <person name="Zaspel J.M."/>
        </authorList>
    </citation>
    <scope>NUCLEOTIDE SEQUENCE [LARGE SCALE GENOMIC DNA]</scope>
    <source>
        <strain evidence="5">CgM1</strain>
    </source>
</reference>
<keyword evidence="6" id="KW-1185">Reference proteome</keyword>
<dbReference type="InterPro" id="IPR031311">
    <property type="entry name" value="CHIT_BIND_RR_consensus"/>
</dbReference>
<dbReference type="GO" id="GO:0042302">
    <property type="term" value="F:structural constituent of cuticle"/>
    <property type="evidence" value="ECO:0007669"/>
    <property type="project" value="UniProtKB-UniRule"/>
</dbReference>
<feature type="region of interest" description="Disordered" evidence="3">
    <location>
        <begin position="134"/>
        <end position="276"/>
    </location>
</feature>
<name>A0AAV7J3V3_COTGL</name>
<dbReference type="AlphaFoldDB" id="A0AAV7J3V3"/>
<evidence type="ECO:0008006" key="7">
    <source>
        <dbReference type="Google" id="ProtNLM"/>
    </source>
</evidence>
<evidence type="ECO:0000313" key="5">
    <source>
        <dbReference type="EMBL" id="KAH0567346.1"/>
    </source>
</evidence>
<dbReference type="PROSITE" id="PS00233">
    <property type="entry name" value="CHIT_BIND_RR_1"/>
    <property type="match status" value="1"/>
</dbReference>
<evidence type="ECO:0000256" key="2">
    <source>
        <dbReference type="PROSITE-ProRule" id="PRU00497"/>
    </source>
</evidence>
<feature type="region of interest" description="Disordered" evidence="3">
    <location>
        <begin position="84"/>
        <end position="122"/>
    </location>
</feature>
<protein>
    <recommendedName>
        <fullName evidence="7">Cuticular protein</fullName>
    </recommendedName>
</protein>
<evidence type="ECO:0000313" key="6">
    <source>
        <dbReference type="Proteomes" id="UP000826195"/>
    </source>
</evidence>
<keyword evidence="1 2" id="KW-0193">Cuticle</keyword>
<feature type="compositionally biased region" description="Pro residues" evidence="3">
    <location>
        <begin position="139"/>
        <end position="148"/>
    </location>
</feature>
<dbReference type="EMBL" id="JAHXZJ010000001">
    <property type="protein sequence ID" value="KAH0567346.1"/>
    <property type="molecule type" value="Genomic_DNA"/>
</dbReference>
<comment type="caution">
    <text evidence="5">The sequence shown here is derived from an EMBL/GenBank/DDBJ whole genome shotgun (WGS) entry which is preliminary data.</text>
</comment>
<dbReference type="InterPro" id="IPR000618">
    <property type="entry name" value="Insect_cuticle"/>
</dbReference>
<proteinExistence type="predicted"/>
<accession>A0AAV7J3V3</accession>
<feature type="compositionally biased region" description="Low complexity" evidence="3">
    <location>
        <begin position="219"/>
        <end position="242"/>
    </location>
</feature>
<organism evidence="5 6">
    <name type="scientific">Cotesia glomerata</name>
    <name type="common">Lepidopteran parasitic wasp</name>
    <name type="synonym">Apanteles glomeratus</name>
    <dbReference type="NCBI Taxonomy" id="32391"/>
    <lineage>
        <taxon>Eukaryota</taxon>
        <taxon>Metazoa</taxon>
        <taxon>Ecdysozoa</taxon>
        <taxon>Arthropoda</taxon>
        <taxon>Hexapoda</taxon>
        <taxon>Insecta</taxon>
        <taxon>Pterygota</taxon>
        <taxon>Neoptera</taxon>
        <taxon>Endopterygota</taxon>
        <taxon>Hymenoptera</taxon>
        <taxon>Apocrita</taxon>
        <taxon>Ichneumonoidea</taxon>
        <taxon>Braconidae</taxon>
        <taxon>Microgastrinae</taxon>
        <taxon>Cotesia</taxon>
    </lineage>
</organism>
<feature type="chain" id="PRO_5043372661" description="Cuticular protein" evidence="4">
    <location>
        <begin position="16"/>
        <end position="349"/>
    </location>
</feature>
<feature type="compositionally biased region" description="Low complexity" evidence="3">
    <location>
        <begin position="262"/>
        <end position="276"/>
    </location>
</feature>
<feature type="region of interest" description="Disordered" evidence="3">
    <location>
        <begin position="47"/>
        <end position="66"/>
    </location>
</feature>
<sequence length="349" mass="40168">MHLVFILGLVGSSIAQDLRQPAIVSEARYLSGDGTFGAAYTQDDGVQFKEESDANGDRKGSYSYIDPNGQRRTVYYTAGKNGFQASGDGIPEITPPTPEYEALPEYNPPDYQPPQPRSYKFQSDPDIRQLAYESASPASHPPPIPPPRPRQHFHPQSQPHPQPRPVRPRIVFQPQYHSEYSPVTPPPEVHEYQYEPRPTPAYKPRLQIRYTPEQPQPQPLQHQPRPQPLQPLQHQPQLHYNPPRQPPRFQPEPESEPEYNEPEPQYQQTEPQYQRPDTLRPYVEYSFQTATNPAPRPRYNAITTPAPRRFYPPDSESIGLQPTLYVNSRILIQQRSMEELDMEIQMAIP</sequence>
<dbReference type="Pfam" id="PF00379">
    <property type="entry name" value="Chitin_bind_4"/>
    <property type="match status" value="1"/>
</dbReference>
<feature type="compositionally biased region" description="Basic and acidic residues" evidence="3">
    <location>
        <begin position="47"/>
        <end position="60"/>
    </location>
</feature>
<evidence type="ECO:0000256" key="1">
    <source>
        <dbReference type="ARBA" id="ARBA00022460"/>
    </source>
</evidence>
<feature type="signal peptide" evidence="4">
    <location>
        <begin position="1"/>
        <end position="15"/>
    </location>
</feature>
<feature type="region of interest" description="Disordered" evidence="3">
    <location>
        <begin position="288"/>
        <end position="315"/>
    </location>
</feature>
<evidence type="ECO:0000256" key="4">
    <source>
        <dbReference type="SAM" id="SignalP"/>
    </source>
</evidence>
<gene>
    <name evidence="5" type="ORF">KQX54_008607</name>
</gene>
<feature type="compositionally biased region" description="Pro residues" evidence="3">
    <location>
        <begin position="106"/>
        <end position="116"/>
    </location>
</feature>
<dbReference type="Proteomes" id="UP000826195">
    <property type="component" value="Unassembled WGS sequence"/>
</dbReference>
<dbReference type="PROSITE" id="PS51155">
    <property type="entry name" value="CHIT_BIND_RR_2"/>
    <property type="match status" value="1"/>
</dbReference>